<dbReference type="Proteomes" id="UP000323454">
    <property type="component" value="Unassembled WGS sequence"/>
</dbReference>
<evidence type="ECO:0000256" key="1">
    <source>
        <dbReference type="ARBA" id="ARBA00006432"/>
    </source>
</evidence>
<feature type="domain" description="AMP-dependent synthetase/ligase" evidence="3">
    <location>
        <begin position="54"/>
        <end position="323"/>
    </location>
</feature>
<feature type="domain" description="AMP-binding enzyme C-terminal" evidence="4">
    <location>
        <begin position="387"/>
        <end position="454"/>
    </location>
</feature>
<dbReference type="InterPro" id="IPR000873">
    <property type="entry name" value="AMP-dep_synth/lig_dom"/>
</dbReference>
<dbReference type="CDD" id="cd04433">
    <property type="entry name" value="AFD_class_I"/>
    <property type="match status" value="1"/>
</dbReference>
<gene>
    <name evidence="5" type="ORF">F0L68_25315</name>
</gene>
<reference evidence="5 6" key="1">
    <citation type="submission" date="2019-09" db="EMBL/GenBank/DDBJ databases">
        <title>Goodfellowia gen. nov., a new genus of the Pseudonocardineae related to Actinoalloteichus, containing Goodfellowia coeruleoviolacea gen. nov., comb. nov. gen. nov., comb. nov.</title>
        <authorList>
            <person name="Labeda D."/>
        </authorList>
    </citation>
    <scope>NUCLEOTIDE SEQUENCE [LARGE SCALE GENOMIC DNA]</scope>
    <source>
        <strain evidence="5 6">AN110305</strain>
    </source>
</reference>
<dbReference type="AlphaFoldDB" id="A0A5B2X2C7"/>
<comment type="similarity">
    <text evidence="1">Belongs to the ATP-dependent AMP-binding enzyme family.</text>
</comment>
<evidence type="ECO:0000256" key="2">
    <source>
        <dbReference type="ARBA" id="ARBA00022598"/>
    </source>
</evidence>
<dbReference type="InterPro" id="IPR042099">
    <property type="entry name" value="ANL_N_sf"/>
</dbReference>
<dbReference type="PANTHER" id="PTHR43201:SF5">
    <property type="entry name" value="MEDIUM-CHAIN ACYL-COA LIGASE ACSF2, MITOCHONDRIAL"/>
    <property type="match status" value="1"/>
</dbReference>
<dbReference type="InterPro" id="IPR025110">
    <property type="entry name" value="AMP-bd_C"/>
</dbReference>
<sequence length="470" mass="49927">MKDAVDSRVIVTPLPDDWVDEFLLSGPDEQVCLRLDGPVDRAALRGLVDEQRVRLADAGLTKGGTVALRLPPSLTYVATLLAAWRLGAQVSLLDHRLTQHEVDRALDRVAAQFVVEPVEVTGNRMRGYSDVIATVTARPTGRPAATPHALVQFSSGSTGASKVIARTAADLVGELDRYARLAEFPHRGDRVVLLASVVHVLGLVGGLLNGLHAGVQLVFPQRLTATGILAAVAEGDAPTTILGVPFHAELLATVEDPPALPQLVRMIVAGELVRPSVPPAFTARYGVPLGTMYGMTELGVIATDLSGTHWPSVAPAHGMDVRVAAGELRIRMPASPYLGLSDPTRFADGWLRTKDAAAHDEETGLVTILGRLDSQISIGGLKVDLTEVERTIAALPEVTEAVVVHDGEIEAYLALTDKSTVDTVEAAIARELAAFKRPRRIHVLAALPRTATGKIVRDSAALRAAAPHHP</sequence>
<dbReference type="Gene3D" id="3.40.50.12780">
    <property type="entry name" value="N-terminal domain of ligase-like"/>
    <property type="match status" value="1"/>
</dbReference>
<dbReference type="OrthoDB" id="3802565at2"/>
<evidence type="ECO:0000313" key="6">
    <source>
        <dbReference type="Proteomes" id="UP000323454"/>
    </source>
</evidence>
<reference evidence="5 6" key="2">
    <citation type="submission" date="2019-09" db="EMBL/GenBank/DDBJ databases">
        <authorList>
            <person name="Jin C."/>
        </authorList>
    </citation>
    <scope>NUCLEOTIDE SEQUENCE [LARGE SCALE GENOMIC DNA]</scope>
    <source>
        <strain evidence="5 6">AN110305</strain>
    </source>
</reference>
<dbReference type="PANTHER" id="PTHR43201">
    <property type="entry name" value="ACYL-COA SYNTHETASE"/>
    <property type="match status" value="1"/>
</dbReference>
<dbReference type="RefSeq" id="WP_149852298.1">
    <property type="nucleotide sequence ID" value="NZ_VUOB01000046.1"/>
</dbReference>
<dbReference type="InterPro" id="IPR020845">
    <property type="entry name" value="AMP-binding_CS"/>
</dbReference>
<dbReference type="GO" id="GO:0006631">
    <property type="term" value="P:fatty acid metabolic process"/>
    <property type="evidence" value="ECO:0007669"/>
    <property type="project" value="TreeGrafter"/>
</dbReference>
<accession>A0A5B2X2C7</accession>
<keyword evidence="2 5" id="KW-0436">Ligase</keyword>
<name>A0A5B2X2C7_9PSEU</name>
<dbReference type="PROSITE" id="PS00455">
    <property type="entry name" value="AMP_BINDING"/>
    <property type="match status" value="1"/>
</dbReference>
<dbReference type="SUPFAM" id="SSF56801">
    <property type="entry name" value="Acetyl-CoA synthetase-like"/>
    <property type="match status" value="1"/>
</dbReference>
<dbReference type="EMBL" id="VUOB01000046">
    <property type="protein sequence ID" value="KAA2257280.1"/>
    <property type="molecule type" value="Genomic_DNA"/>
</dbReference>
<evidence type="ECO:0000259" key="4">
    <source>
        <dbReference type="Pfam" id="PF13193"/>
    </source>
</evidence>
<dbReference type="Gene3D" id="3.30.300.30">
    <property type="match status" value="1"/>
</dbReference>
<proteinExistence type="inferred from homology"/>
<keyword evidence="6" id="KW-1185">Reference proteome</keyword>
<dbReference type="Pfam" id="PF00501">
    <property type="entry name" value="AMP-binding"/>
    <property type="match status" value="1"/>
</dbReference>
<evidence type="ECO:0000313" key="5">
    <source>
        <dbReference type="EMBL" id="KAA2257280.1"/>
    </source>
</evidence>
<dbReference type="GO" id="GO:0031956">
    <property type="term" value="F:medium-chain fatty acid-CoA ligase activity"/>
    <property type="evidence" value="ECO:0007669"/>
    <property type="project" value="TreeGrafter"/>
</dbReference>
<evidence type="ECO:0000259" key="3">
    <source>
        <dbReference type="Pfam" id="PF00501"/>
    </source>
</evidence>
<organism evidence="5 6">
    <name type="scientific">Solihabitans fulvus</name>
    <dbReference type="NCBI Taxonomy" id="1892852"/>
    <lineage>
        <taxon>Bacteria</taxon>
        <taxon>Bacillati</taxon>
        <taxon>Actinomycetota</taxon>
        <taxon>Actinomycetes</taxon>
        <taxon>Pseudonocardiales</taxon>
        <taxon>Pseudonocardiaceae</taxon>
        <taxon>Solihabitans</taxon>
    </lineage>
</organism>
<dbReference type="InterPro" id="IPR045851">
    <property type="entry name" value="AMP-bd_C_sf"/>
</dbReference>
<protein>
    <submittedName>
        <fullName evidence="5">Acyl--CoA ligase</fullName>
    </submittedName>
</protein>
<comment type="caution">
    <text evidence="5">The sequence shown here is derived from an EMBL/GenBank/DDBJ whole genome shotgun (WGS) entry which is preliminary data.</text>
</comment>
<dbReference type="Pfam" id="PF13193">
    <property type="entry name" value="AMP-binding_C"/>
    <property type="match status" value="1"/>
</dbReference>